<evidence type="ECO:0000313" key="2">
    <source>
        <dbReference type="Proteomes" id="UP000550401"/>
    </source>
</evidence>
<comment type="caution">
    <text evidence="1">The sequence shown here is derived from an EMBL/GenBank/DDBJ whole genome shotgun (WGS) entry which is preliminary data.</text>
</comment>
<evidence type="ECO:0000313" key="1">
    <source>
        <dbReference type="EMBL" id="MBA8889715.1"/>
    </source>
</evidence>
<dbReference type="EMBL" id="JACGXL010000008">
    <property type="protein sequence ID" value="MBA8889715.1"/>
    <property type="molecule type" value="Genomic_DNA"/>
</dbReference>
<organism evidence="1 2">
    <name type="scientific">Dokdonella fugitiva</name>
    <dbReference type="NCBI Taxonomy" id="328517"/>
    <lineage>
        <taxon>Bacteria</taxon>
        <taxon>Pseudomonadati</taxon>
        <taxon>Pseudomonadota</taxon>
        <taxon>Gammaproteobacteria</taxon>
        <taxon>Lysobacterales</taxon>
        <taxon>Rhodanobacteraceae</taxon>
        <taxon>Dokdonella</taxon>
    </lineage>
</organism>
<dbReference type="Proteomes" id="UP000550401">
    <property type="component" value="Unassembled WGS sequence"/>
</dbReference>
<sequence length="132" mass="14183">MRKPIYGLVVALLSGVGIGSAGTFLLTSSKVEDLVASSYVRSASDARSFAQVLDDIESHREAQAIVRLEGYLGIALASLGDYETVFPEPRREPVGLCFSSGGGQVGLVSTWSYDPSQDASRGVLLQWTRMLR</sequence>
<accession>A0A839F0X4</accession>
<proteinExistence type="predicted"/>
<keyword evidence="2" id="KW-1185">Reference proteome</keyword>
<dbReference type="AlphaFoldDB" id="A0A839F0X4"/>
<name>A0A839F0X4_9GAMM</name>
<protein>
    <submittedName>
        <fullName evidence="1">Uncharacterized protein</fullName>
    </submittedName>
</protein>
<reference evidence="1 2" key="1">
    <citation type="submission" date="2020-07" db="EMBL/GenBank/DDBJ databases">
        <title>Genomic Encyclopedia of Type Strains, Phase IV (KMG-V): Genome sequencing to study the core and pangenomes of soil and plant-associated prokaryotes.</title>
        <authorList>
            <person name="Whitman W."/>
        </authorList>
    </citation>
    <scope>NUCLEOTIDE SEQUENCE [LARGE SCALE GENOMIC DNA]</scope>
    <source>
        <strain evidence="1 2">RH2WT43</strain>
    </source>
</reference>
<dbReference type="RefSeq" id="WP_182532758.1">
    <property type="nucleotide sequence ID" value="NZ_JACGXL010000008.1"/>
</dbReference>
<gene>
    <name evidence="1" type="ORF">FHW12_003962</name>
</gene>